<dbReference type="InterPro" id="IPR036102">
    <property type="entry name" value="OsmC/Ohrsf"/>
</dbReference>
<reference evidence="3 4" key="1">
    <citation type="submission" date="2020-08" db="EMBL/GenBank/DDBJ databases">
        <title>Genomic Encyclopedia of Type Strains, Phase IV (KMG-IV): sequencing the most valuable type-strain genomes for metagenomic binning, comparative biology and taxonomic classification.</title>
        <authorList>
            <person name="Goeker M."/>
        </authorList>
    </citation>
    <scope>NUCLEOTIDE SEQUENCE [LARGE SCALE GENOMIC DNA]</scope>
    <source>
        <strain evidence="3 4">DSM 25966</strain>
    </source>
</reference>
<dbReference type="InterPro" id="IPR003718">
    <property type="entry name" value="OsmC/Ohr_fam"/>
</dbReference>
<evidence type="ECO:0000313" key="3">
    <source>
        <dbReference type="EMBL" id="MBB3929842.1"/>
    </source>
</evidence>
<organism evidence="3 4">
    <name type="scientific">Kaistia hirudinis</name>
    <dbReference type="NCBI Taxonomy" id="1293440"/>
    <lineage>
        <taxon>Bacteria</taxon>
        <taxon>Pseudomonadati</taxon>
        <taxon>Pseudomonadota</taxon>
        <taxon>Alphaproteobacteria</taxon>
        <taxon>Hyphomicrobiales</taxon>
        <taxon>Kaistiaceae</taxon>
        <taxon>Kaistia</taxon>
    </lineage>
</organism>
<feature type="region of interest" description="Disordered" evidence="2">
    <location>
        <begin position="1"/>
        <end position="24"/>
    </location>
</feature>
<dbReference type="RefSeq" id="WP_183397457.1">
    <property type="nucleotide sequence ID" value="NZ_JACIDS010000001.1"/>
</dbReference>
<dbReference type="Proteomes" id="UP000553963">
    <property type="component" value="Unassembled WGS sequence"/>
</dbReference>
<dbReference type="GO" id="GO:0006979">
    <property type="term" value="P:response to oxidative stress"/>
    <property type="evidence" value="ECO:0007669"/>
    <property type="project" value="InterPro"/>
</dbReference>
<dbReference type="InterPro" id="IPR019953">
    <property type="entry name" value="OHR"/>
</dbReference>
<feature type="compositionally biased region" description="Polar residues" evidence="2">
    <location>
        <begin position="1"/>
        <end position="11"/>
    </location>
</feature>
<dbReference type="SUPFAM" id="SSF82784">
    <property type="entry name" value="OsmC-like"/>
    <property type="match status" value="1"/>
</dbReference>
<comment type="similarity">
    <text evidence="1">Belongs to the OsmC/Ohr family.</text>
</comment>
<dbReference type="Gene3D" id="3.30.300.20">
    <property type="match status" value="1"/>
</dbReference>
<evidence type="ECO:0000256" key="2">
    <source>
        <dbReference type="SAM" id="MobiDB-lite"/>
    </source>
</evidence>
<dbReference type="PANTHER" id="PTHR33797">
    <property type="entry name" value="ORGANIC HYDROPEROXIDE RESISTANCE PROTEIN-LIKE"/>
    <property type="match status" value="1"/>
</dbReference>
<name>A0A840AJV0_9HYPH</name>
<dbReference type="NCBIfam" id="TIGR03561">
    <property type="entry name" value="organ_hyd_perox"/>
    <property type="match status" value="1"/>
</dbReference>
<dbReference type="Gene3D" id="2.20.25.10">
    <property type="match status" value="1"/>
</dbReference>
<gene>
    <name evidence="3" type="ORF">GGR25_000861</name>
</gene>
<dbReference type="EMBL" id="JACIDS010000001">
    <property type="protein sequence ID" value="MBB3929842.1"/>
    <property type="molecule type" value="Genomic_DNA"/>
</dbReference>
<accession>A0A840AJV0</accession>
<comment type="caution">
    <text evidence="3">The sequence shown here is derived from an EMBL/GenBank/DDBJ whole genome shotgun (WGS) entry which is preliminary data.</text>
</comment>
<dbReference type="InterPro" id="IPR015946">
    <property type="entry name" value="KH_dom-like_a/b"/>
</dbReference>
<dbReference type="PANTHER" id="PTHR33797:SF2">
    <property type="entry name" value="ORGANIC HYDROPEROXIDE RESISTANCE PROTEIN-LIKE"/>
    <property type="match status" value="1"/>
</dbReference>
<sequence>MTPLYTTSATATGGGRDGHSATADGRLSLDLSVPRELGGAGGPGTNPEQLFATGYAACFLGALRFVAGKEKQKLPDQTAVTASVGIGPRDDGTGFGLDVALTVAVPGFDKALAEDLVAKAHIVCPYSEATRSNLAVRLSVTV</sequence>
<protein>
    <submittedName>
        <fullName evidence="3">Ohr subfamily peroxiredoxin</fullName>
    </submittedName>
</protein>
<dbReference type="AlphaFoldDB" id="A0A840AJV0"/>
<evidence type="ECO:0000313" key="4">
    <source>
        <dbReference type="Proteomes" id="UP000553963"/>
    </source>
</evidence>
<keyword evidence="4" id="KW-1185">Reference proteome</keyword>
<dbReference type="Pfam" id="PF02566">
    <property type="entry name" value="OsmC"/>
    <property type="match status" value="1"/>
</dbReference>
<evidence type="ECO:0000256" key="1">
    <source>
        <dbReference type="ARBA" id="ARBA00007378"/>
    </source>
</evidence>
<proteinExistence type="inferred from homology"/>